<dbReference type="RefSeq" id="WP_377816047.1">
    <property type="nucleotide sequence ID" value="NZ_JBHRSJ010000034.1"/>
</dbReference>
<evidence type="ECO:0000313" key="2">
    <source>
        <dbReference type="EMBL" id="MFC2974080.1"/>
    </source>
</evidence>
<comment type="caution">
    <text evidence="2">The sequence shown here is derived from an EMBL/GenBank/DDBJ whole genome shotgun (WGS) entry which is preliminary data.</text>
</comment>
<evidence type="ECO:0000256" key="1">
    <source>
        <dbReference type="SAM" id="MobiDB-lite"/>
    </source>
</evidence>
<dbReference type="EMBL" id="JBHRSJ010000034">
    <property type="protein sequence ID" value="MFC2974080.1"/>
    <property type="molecule type" value="Genomic_DNA"/>
</dbReference>
<accession>A0ABV7AZ50</accession>
<feature type="region of interest" description="Disordered" evidence="1">
    <location>
        <begin position="63"/>
        <end position="86"/>
    </location>
</feature>
<sequence length="86" mass="9301">MIPPRKPADQLKDKEVRWYVHTKSSVKQAMTDEAFRRGVDLWTLGGAVLASWLQAGCPDFPVGTSELPIPAPSPSSSIAGPKEPEA</sequence>
<name>A0ABV7AZ50_9GAMM</name>
<organism evidence="2 3">
    <name type="scientific">Azotobacter bryophylli</name>
    <dbReference type="NCBI Taxonomy" id="1986537"/>
    <lineage>
        <taxon>Bacteria</taxon>
        <taxon>Pseudomonadati</taxon>
        <taxon>Pseudomonadota</taxon>
        <taxon>Gammaproteobacteria</taxon>
        <taxon>Pseudomonadales</taxon>
        <taxon>Pseudomonadaceae</taxon>
        <taxon>Azotobacter</taxon>
    </lineage>
</organism>
<proteinExistence type="predicted"/>
<dbReference type="Proteomes" id="UP001595457">
    <property type="component" value="Unassembled WGS sequence"/>
</dbReference>
<keyword evidence="3" id="KW-1185">Reference proteome</keyword>
<evidence type="ECO:0000313" key="3">
    <source>
        <dbReference type="Proteomes" id="UP001595457"/>
    </source>
</evidence>
<protein>
    <submittedName>
        <fullName evidence="2">Uncharacterized protein</fullName>
    </submittedName>
</protein>
<gene>
    <name evidence="2" type="ORF">ACFOJE_17915</name>
</gene>
<reference evidence="3" key="1">
    <citation type="journal article" date="2019" name="Int. J. Syst. Evol. Microbiol.">
        <title>The Global Catalogue of Microorganisms (GCM) 10K type strain sequencing project: providing services to taxonomists for standard genome sequencing and annotation.</title>
        <authorList>
            <consortium name="The Broad Institute Genomics Platform"/>
            <consortium name="The Broad Institute Genome Sequencing Center for Infectious Disease"/>
            <person name="Wu L."/>
            <person name="Ma J."/>
        </authorList>
    </citation>
    <scope>NUCLEOTIDE SEQUENCE [LARGE SCALE GENOMIC DNA]</scope>
    <source>
        <strain evidence="3">KCTC 62195</strain>
    </source>
</reference>